<feature type="transmembrane region" description="Helical" evidence="1">
    <location>
        <begin position="116"/>
        <end position="144"/>
    </location>
</feature>
<evidence type="ECO:0000256" key="1">
    <source>
        <dbReference type="SAM" id="Phobius"/>
    </source>
</evidence>
<dbReference type="OMA" id="ICHYYLS"/>
<evidence type="ECO:0000313" key="3">
    <source>
        <dbReference type="Proteomes" id="UP000008983"/>
    </source>
</evidence>
<sequence length="348" mass="43233">MIQNFFFKKVISFFWLSFFCDRLLKVDFDIYSNFVFFNLFFLSLSLSCFFKQSQYFQFTCFSYIQKFSIFYQTFQIYLLFQIFGLLFIILISFVFCFLLVIIVYLFYYIFYGFGLMYYFLLYSLLFIYFFYSMLCFLGLIANLFFSQDLSFQYSNIFSTVVILSYLLVDYLLVFNIIQIFGNIYYITFYLSGVIIFQVFQIFYLFITYYLISQLFYRIQFIFYLLIYFLCFIYQKHQFLILFHLLSFQFYLCTILIILNFCNAYIIFNKKRINFFFQIRICLGQVQQVFSQHNIIFISNIYIYIYIYIYIFYQYNILLQYNILIFYLFTKSICIYFLIQNRIFFIKNY</sequence>
<feature type="transmembrane region" description="Helical" evidence="1">
    <location>
        <begin position="288"/>
        <end position="312"/>
    </location>
</feature>
<feature type="transmembrane region" description="Helical" evidence="1">
    <location>
        <begin position="214"/>
        <end position="234"/>
    </location>
</feature>
<dbReference type="InParanoid" id="G0QKA5"/>
<keyword evidence="1" id="KW-0812">Transmembrane</keyword>
<name>G0QKA5_ICHMU</name>
<feature type="transmembrane region" description="Helical" evidence="1">
    <location>
        <begin position="156"/>
        <end position="177"/>
    </location>
</feature>
<evidence type="ECO:0008006" key="4">
    <source>
        <dbReference type="Google" id="ProtNLM"/>
    </source>
</evidence>
<dbReference type="RefSeq" id="XP_004039651.1">
    <property type="nucleotide sequence ID" value="XM_004039603.1"/>
</dbReference>
<dbReference type="AlphaFoldDB" id="G0QKA5"/>
<organism evidence="2 3">
    <name type="scientific">Ichthyophthirius multifiliis</name>
    <name type="common">White spot disease agent</name>
    <name type="synonym">Ich</name>
    <dbReference type="NCBI Taxonomy" id="5932"/>
    <lineage>
        <taxon>Eukaryota</taxon>
        <taxon>Sar</taxon>
        <taxon>Alveolata</taxon>
        <taxon>Ciliophora</taxon>
        <taxon>Intramacronucleata</taxon>
        <taxon>Oligohymenophorea</taxon>
        <taxon>Hymenostomatida</taxon>
        <taxon>Ophryoglenina</taxon>
        <taxon>Ichthyophthirius</taxon>
    </lineage>
</organism>
<dbReference type="Proteomes" id="UP000008983">
    <property type="component" value="Unassembled WGS sequence"/>
</dbReference>
<feature type="transmembrane region" description="Helical" evidence="1">
    <location>
        <begin position="77"/>
        <end position="110"/>
    </location>
</feature>
<keyword evidence="3" id="KW-1185">Reference proteome</keyword>
<protein>
    <recommendedName>
        <fullName evidence="4">Transmembrane protein</fullName>
    </recommendedName>
</protein>
<reference evidence="2 3" key="1">
    <citation type="submission" date="2011-07" db="EMBL/GenBank/DDBJ databases">
        <authorList>
            <person name="Coyne R."/>
            <person name="Brami D."/>
            <person name="Johnson J."/>
            <person name="Hostetler J."/>
            <person name="Hannick L."/>
            <person name="Clark T."/>
            <person name="Cassidy-Hanley D."/>
            <person name="Inman J."/>
        </authorList>
    </citation>
    <scope>NUCLEOTIDE SEQUENCE [LARGE SCALE GENOMIC DNA]</scope>
    <source>
        <strain evidence="2 3">G5</strain>
    </source>
</reference>
<feature type="transmembrane region" description="Helical" evidence="1">
    <location>
        <begin position="240"/>
        <end position="267"/>
    </location>
</feature>
<proteinExistence type="predicted"/>
<keyword evidence="1" id="KW-1133">Transmembrane helix</keyword>
<dbReference type="EMBL" id="GL983144">
    <property type="protein sequence ID" value="EGR34347.1"/>
    <property type="molecule type" value="Genomic_DNA"/>
</dbReference>
<keyword evidence="1" id="KW-0472">Membrane</keyword>
<feature type="transmembrane region" description="Helical" evidence="1">
    <location>
        <begin position="35"/>
        <end position="56"/>
    </location>
</feature>
<feature type="transmembrane region" description="Helical" evidence="1">
    <location>
        <begin position="318"/>
        <end position="338"/>
    </location>
</feature>
<evidence type="ECO:0000313" key="2">
    <source>
        <dbReference type="EMBL" id="EGR34347.1"/>
    </source>
</evidence>
<feature type="transmembrane region" description="Helical" evidence="1">
    <location>
        <begin position="183"/>
        <end position="205"/>
    </location>
</feature>
<gene>
    <name evidence="2" type="ORF">IMG5_015140</name>
</gene>
<accession>G0QKA5</accession>
<dbReference type="GeneID" id="14910542"/>